<evidence type="ECO:0000313" key="6">
    <source>
        <dbReference type="Proteomes" id="UP001217089"/>
    </source>
</evidence>
<keyword evidence="6" id="KW-1185">Reference proteome</keyword>
<comment type="caution">
    <text evidence="5">The sequence shown here is derived from an EMBL/GenBank/DDBJ whole genome shotgun (WGS) entry which is preliminary data.</text>
</comment>
<evidence type="ECO:0000313" key="5">
    <source>
        <dbReference type="EMBL" id="KAJ8318071.1"/>
    </source>
</evidence>
<evidence type="ECO:0000256" key="2">
    <source>
        <dbReference type="ARBA" id="ARBA00023027"/>
    </source>
</evidence>
<dbReference type="Gene3D" id="3.20.20.70">
    <property type="entry name" value="Aldolase class I"/>
    <property type="match status" value="1"/>
</dbReference>
<dbReference type="InterPro" id="IPR035587">
    <property type="entry name" value="DUS-like_FMN-bd"/>
</dbReference>
<protein>
    <recommendedName>
        <fullName evidence="4">DUS-like FMN-binding domain-containing protein</fullName>
    </recommendedName>
</protein>
<sequence>MMMSTEKLGKYLAAKKFMDGKLLKIPSLSKCTGIEESVKIPVFANGNIQYLSDVERCIIETGVEGVMSAEGNLHNPALFKGIDPPIWEMAEEYLALVDKYPCPLSYARGHIFKLCHHALQIHEDIRNIVANGRSVEFLKLAVLKLKERCLPDVEKYKEDPDSYKSDLPLPYWICQPYVRPSPEEEAEKRAKRVAAKRPPLNEALYPEFAGLSKKKIKKRLRNPYKCYDQDRIPIEKCNLCVNPKGRKCSFGLCKNCCKSKTWNETLDCVGHKILLKTRRDMKKQCELKQKQLEGIDKRLSTNDRAESKSDSKSNQLSETNHMTQASCDTLTTHDSLTTNKYQGDGSGNQSCSDDKVIQMDCESNSVGSKQTGTSDKINSDICNISGDILMKDDTASAETSVDKDGTTDSGT</sequence>
<feature type="region of interest" description="Disordered" evidence="3">
    <location>
        <begin position="296"/>
        <end position="324"/>
    </location>
</feature>
<dbReference type="EMBL" id="JARBDR010000214">
    <property type="protein sequence ID" value="KAJ8318071.1"/>
    <property type="molecule type" value="Genomic_DNA"/>
</dbReference>
<dbReference type="PANTHER" id="PTHR11082">
    <property type="entry name" value="TRNA-DIHYDROURIDINE SYNTHASE"/>
    <property type="match status" value="1"/>
</dbReference>
<accession>A0ABQ9FPI7</accession>
<dbReference type="PANTHER" id="PTHR11082:SF5">
    <property type="entry name" value="TRNA-DIHYDROURIDINE(16_17) SYNTHASE [NAD(P)(+)]-LIKE"/>
    <property type="match status" value="1"/>
</dbReference>
<dbReference type="Proteomes" id="UP001217089">
    <property type="component" value="Unassembled WGS sequence"/>
</dbReference>
<reference evidence="5 6" key="1">
    <citation type="submission" date="2022-12" db="EMBL/GenBank/DDBJ databases">
        <title>Chromosome-level genome of Tegillarca granosa.</title>
        <authorList>
            <person name="Kim J."/>
        </authorList>
    </citation>
    <scope>NUCLEOTIDE SEQUENCE [LARGE SCALE GENOMIC DNA]</scope>
    <source>
        <strain evidence="5">Teg-2019</strain>
        <tissue evidence="5">Adductor muscle</tissue>
    </source>
</reference>
<proteinExistence type="predicted"/>
<organism evidence="5 6">
    <name type="scientific">Tegillarca granosa</name>
    <name type="common">Malaysian cockle</name>
    <name type="synonym">Anadara granosa</name>
    <dbReference type="NCBI Taxonomy" id="220873"/>
    <lineage>
        <taxon>Eukaryota</taxon>
        <taxon>Metazoa</taxon>
        <taxon>Spiralia</taxon>
        <taxon>Lophotrochozoa</taxon>
        <taxon>Mollusca</taxon>
        <taxon>Bivalvia</taxon>
        <taxon>Autobranchia</taxon>
        <taxon>Pteriomorphia</taxon>
        <taxon>Arcoida</taxon>
        <taxon>Arcoidea</taxon>
        <taxon>Arcidae</taxon>
        <taxon>Tegillarca</taxon>
    </lineage>
</organism>
<feature type="domain" description="DUS-like FMN-binding" evidence="4">
    <location>
        <begin position="33"/>
        <end position="96"/>
    </location>
</feature>
<evidence type="ECO:0000256" key="3">
    <source>
        <dbReference type="SAM" id="MobiDB-lite"/>
    </source>
</evidence>
<feature type="compositionally biased region" description="Basic and acidic residues" evidence="3">
    <location>
        <begin position="296"/>
        <end position="311"/>
    </location>
</feature>
<feature type="region of interest" description="Disordered" evidence="3">
    <location>
        <begin position="392"/>
        <end position="411"/>
    </location>
</feature>
<dbReference type="SUPFAM" id="SSF51395">
    <property type="entry name" value="FMN-linked oxidoreductases"/>
    <property type="match status" value="1"/>
</dbReference>
<dbReference type="Pfam" id="PF01207">
    <property type="entry name" value="Dus"/>
    <property type="match status" value="1"/>
</dbReference>
<evidence type="ECO:0000256" key="1">
    <source>
        <dbReference type="ARBA" id="ARBA00022857"/>
    </source>
</evidence>
<dbReference type="InterPro" id="IPR013785">
    <property type="entry name" value="Aldolase_TIM"/>
</dbReference>
<keyword evidence="1" id="KW-0521">NADP</keyword>
<name>A0ABQ9FPI7_TEGGR</name>
<evidence type="ECO:0000259" key="4">
    <source>
        <dbReference type="Pfam" id="PF01207"/>
    </source>
</evidence>
<gene>
    <name evidence="5" type="ORF">KUTeg_003162</name>
</gene>
<keyword evidence="2" id="KW-0520">NAD</keyword>
<feature type="compositionally biased region" description="Polar residues" evidence="3">
    <location>
        <begin position="312"/>
        <end position="324"/>
    </location>
</feature>